<sequence length="71" mass="8344">MKSLHWETSRSAWRATASWRISRSWSRVNGLMSFRGSLGESFGRDDPRQSQLKSQLLSRKSYLPQFLLINR</sequence>
<reference evidence="2" key="1">
    <citation type="submission" date="2016-06" db="EMBL/GenBank/DDBJ databases">
        <title>Parallel loss of symbiosis genes in relatives of nitrogen-fixing non-legume Parasponia.</title>
        <authorList>
            <person name="Van Velzen R."/>
            <person name="Holmer R."/>
            <person name="Bu F."/>
            <person name="Rutten L."/>
            <person name="Van Zeijl A."/>
            <person name="Liu W."/>
            <person name="Santuari L."/>
            <person name="Cao Q."/>
            <person name="Sharma T."/>
            <person name="Shen D."/>
            <person name="Roswanjaya Y."/>
            <person name="Wardhani T."/>
            <person name="Kalhor M.S."/>
            <person name="Jansen J."/>
            <person name="Van den Hoogen J."/>
            <person name="Gungor B."/>
            <person name="Hartog M."/>
            <person name="Hontelez J."/>
            <person name="Verver J."/>
            <person name="Yang W.-C."/>
            <person name="Schijlen E."/>
            <person name="Repin R."/>
            <person name="Schilthuizen M."/>
            <person name="Schranz E."/>
            <person name="Heidstra R."/>
            <person name="Miyata K."/>
            <person name="Fedorova E."/>
            <person name="Kohlen W."/>
            <person name="Bisseling T."/>
            <person name="Smit S."/>
            <person name="Geurts R."/>
        </authorList>
    </citation>
    <scope>NUCLEOTIDE SEQUENCE [LARGE SCALE GENOMIC DNA]</scope>
    <source>
        <strain evidence="2">cv. WU1-14</strain>
    </source>
</reference>
<organism evidence="1 2">
    <name type="scientific">Parasponia andersonii</name>
    <name type="common">Sponia andersonii</name>
    <dbReference type="NCBI Taxonomy" id="3476"/>
    <lineage>
        <taxon>Eukaryota</taxon>
        <taxon>Viridiplantae</taxon>
        <taxon>Streptophyta</taxon>
        <taxon>Embryophyta</taxon>
        <taxon>Tracheophyta</taxon>
        <taxon>Spermatophyta</taxon>
        <taxon>Magnoliopsida</taxon>
        <taxon>eudicotyledons</taxon>
        <taxon>Gunneridae</taxon>
        <taxon>Pentapetalae</taxon>
        <taxon>rosids</taxon>
        <taxon>fabids</taxon>
        <taxon>Rosales</taxon>
        <taxon>Cannabaceae</taxon>
        <taxon>Parasponia</taxon>
    </lineage>
</organism>
<dbReference type="AlphaFoldDB" id="A0A2P5CHC6"/>
<name>A0A2P5CHC6_PARAD</name>
<protein>
    <submittedName>
        <fullName evidence="1">Uncharacterized protein</fullName>
    </submittedName>
</protein>
<evidence type="ECO:0000313" key="1">
    <source>
        <dbReference type="EMBL" id="PON60449.1"/>
    </source>
</evidence>
<proteinExistence type="predicted"/>
<gene>
    <name evidence="1" type="ORF">PanWU01x14_152460</name>
</gene>
<accession>A0A2P5CHC6</accession>
<comment type="caution">
    <text evidence="1">The sequence shown here is derived from an EMBL/GenBank/DDBJ whole genome shotgun (WGS) entry which is preliminary data.</text>
</comment>
<keyword evidence="2" id="KW-1185">Reference proteome</keyword>
<dbReference type="EMBL" id="JXTB01000130">
    <property type="protein sequence ID" value="PON60449.1"/>
    <property type="molecule type" value="Genomic_DNA"/>
</dbReference>
<evidence type="ECO:0000313" key="2">
    <source>
        <dbReference type="Proteomes" id="UP000237105"/>
    </source>
</evidence>
<dbReference type="Proteomes" id="UP000237105">
    <property type="component" value="Unassembled WGS sequence"/>
</dbReference>